<evidence type="ECO:0008006" key="4">
    <source>
        <dbReference type="Google" id="ProtNLM"/>
    </source>
</evidence>
<protein>
    <recommendedName>
        <fullName evidence="4">ATP-binding protein</fullName>
    </recommendedName>
</protein>
<dbReference type="SUPFAM" id="SSF52540">
    <property type="entry name" value="P-loop containing nucleoside triphosphate hydrolases"/>
    <property type="match status" value="1"/>
</dbReference>
<sequence>MKKKTSWSNFECIHSDVTDTFEQLCRILFKRQFLDNTCVLTSSPNHPGIEVSPIYSPKVNRTISFQAKYFLSRVDYSQIQKSVNKTIKKYAGQLDVFYLYCNKDLTLTSQSYKRIESTLKSVDIELRVISNNEILTQVAQYTDLQSFFFENHIITRDWFVTYNQLSFDSLGMRYNSEFNVETRTDEMIQLFIRNQKAIDKINSKKIELIKELDTLYSLRESEIISKIKKFIDSLEDVTVDDIENYLKWNDKINRSLESELKELSINKEKLENKIESTRDMSSENRNRIFNQVRDIDRLIGYLHWIGSSNKEEELISNKILVVTGEAGMGKTQLLANSVKETMSVDGYALLLLGHHYLSSSDISKQIMEKFEFDYAFREFLDMLDILGEIENQHIYIFIDAINETPNRSVWKNGLSTIISEICRRKHIKLILSVRTGYEKLIFEENMIERLKSGELLRITHHGFQDDSVAAIKEFLNCHNIPFSPSELLNYEMTNPLFLTLFCKTYNGEELNLFQMFERFITLIDEEIQKALGIPDSGKILKKLLLEIAEYQLSNSNNYLIEEDLFQMKFWSYYSISNKPYFLSFLLKSGLMIGNVRQDKEVYSFGYNLLEDYLKAQKIMEFSFDKEELESYLEKELLKIENGEIQNNKNIDTFLFVSCFYFEEYDEDCIKLIERISNEYDCYDLANRYLKSFSWRPIDTVSRELFRNIANSYPTNYQDVFNVLIENAIKKKQPYKFRVLT</sequence>
<dbReference type="Proteomes" id="UP000273966">
    <property type="component" value="Unassembled WGS sequence"/>
</dbReference>
<evidence type="ECO:0000313" key="3">
    <source>
        <dbReference type="Proteomes" id="UP000273966"/>
    </source>
</evidence>
<dbReference type="AlphaFoldDB" id="A0AB74DH40"/>
<evidence type="ECO:0000256" key="1">
    <source>
        <dbReference type="SAM" id="Coils"/>
    </source>
</evidence>
<name>A0AB74DH40_STRSA</name>
<reference evidence="2 3" key="1">
    <citation type="submission" date="2018-11" db="EMBL/GenBank/DDBJ databases">
        <title>Species Designations Belie Phenotypic and Genotypic Heterogeneity in Oral Streptococci.</title>
        <authorList>
            <person name="Velsko I."/>
        </authorList>
    </citation>
    <scope>NUCLEOTIDE SEQUENCE [LARGE SCALE GENOMIC DNA]</scope>
    <source>
        <strain evidence="2 3">BCC16</strain>
    </source>
</reference>
<accession>A0AB74DH40</accession>
<proteinExistence type="predicted"/>
<dbReference type="EMBL" id="RJMT01000016">
    <property type="protein sequence ID" value="RSI28350.1"/>
    <property type="molecule type" value="Genomic_DNA"/>
</dbReference>
<comment type="caution">
    <text evidence="2">The sequence shown here is derived from an EMBL/GenBank/DDBJ whole genome shotgun (WGS) entry which is preliminary data.</text>
</comment>
<feature type="coiled-coil region" evidence="1">
    <location>
        <begin position="253"/>
        <end position="287"/>
    </location>
</feature>
<keyword evidence="1" id="KW-0175">Coiled coil</keyword>
<dbReference type="InterPro" id="IPR027417">
    <property type="entry name" value="P-loop_NTPase"/>
</dbReference>
<dbReference type="Gene3D" id="3.40.50.300">
    <property type="entry name" value="P-loop containing nucleotide triphosphate hydrolases"/>
    <property type="match status" value="1"/>
</dbReference>
<evidence type="ECO:0000313" key="2">
    <source>
        <dbReference type="EMBL" id="RSI28350.1"/>
    </source>
</evidence>
<organism evidence="2 3">
    <name type="scientific">Streptococcus sanguinis</name>
    <dbReference type="NCBI Taxonomy" id="1305"/>
    <lineage>
        <taxon>Bacteria</taxon>
        <taxon>Bacillati</taxon>
        <taxon>Bacillota</taxon>
        <taxon>Bacilli</taxon>
        <taxon>Lactobacillales</taxon>
        <taxon>Streptococcaceae</taxon>
        <taxon>Streptococcus</taxon>
    </lineage>
</organism>
<dbReference type="RefSeq" id="WP_223314028.1">
    <property type="nucleotide sequence ID" value="NZ_CP071419.1"/>
</dbReference>
<gene>
    <name evidence="2" type="ORF">D8879_10645</name>
</gene>